<dbReference type="SMART" id="SM01001">
    <property type="entry name" value="AIRC"/>
    <property type="match status" value="1"/>
</dbReference>
<evidence type="ECO:0000256" key="3">
    <source>
        <dbReference type="HAMAP-Rule" id="MF_01929"/>
    </source>
</evidence>
<evidence type="ECO:0000256" key="5">
    <source>
        <dbReference type="PIRSR" id="PIRSR001338-1"/>
    </source>
</evidence>
<comment type="catalytic activity">
    <reaction evidence="3 4">
        <text>5-carboxyamino-1-(5-phospho-D-ribosyl)imidazole + H(+) = 5-amino-1-(5-phospho-D-ribosyl)imidazole-4-carboxylate</text>
        <dbReference type="Rhea" id="RHEA:13193"/>
        <dbReference type="ChEBI" id="CHEBI:15378"/>
        <dbReference type="ChEBI" id="CHEBI:58730"/>
        <dbReference type="ChEBI" id="CHEBI:77657"/>
        <dbReference type="EC" id="5.4.99.18"/>
    </reaction>
</comment>
<evidence type="ECO:0000313" key="8">
    <source>
        <dbReference type="Proteomes" id="UP000184517"/>
    </source>
</evidence>
<dbReference type="InterPro" id="IPR000031">
    <property type="entry name" value="PurE_dom"/>
</dbReference>
<dbReference type="EC" id="5.4.99.18" evidence="3 4"/>
<dbReference type="InterPro" id="IPR033747">
    <property type="entry name" value="PurE_ClassI"/>
</dbReference>
<comment type="pathway">
    <text evidence="3 4">Purine metabolism; IMP biosynthesis via de novo pathway; 5-amino-1-(5-phospho-D-ribosyl)imidazole-4-carboxylate from 5-amino-1-(5-phospho-D-ribosyl)imidazole (N5-CAIR route): step 2/2.</text>
</comment>
<dbReference type="Proteomes" id="UP000184517">
    <property type="component" value="Unassembled WGS sequence"/>
</dbReference>
<comment type="similarity">
    <text evidence="3">Belongs to the AIR carboxylase family. Class I subfamily.</text>
</comment>
<gene>
    <name evidence="3" type="primary">purE</name>
    <name evidence="7" type="ORF">SAMN02745753_01914</name>
</gene>
<dbReference type="PANTHER" id="PTHR23046:SF2">
    <property type="entry name" value="PHOSPHORIBOSYLAMINOIMIDAZOLE CARBOXYLASE"/>
    <property type="match status" value="1"/>
</dbReference>
<dbReference type="STRING" id="1122206.SAMN02745753_01914"/>
<name>A0A1M5BNM6_9GAMM</name>
<dbReference type="SUPFAM" id="SSF52255">
    <property type="entry name" value="N5-CAIR mutase (phosphoribosylaminoimidazole carboxylase, PurE)"/>
    <property type="match status" value="1"/>
</dbReference>
<evidence type="ECO:0000256" key="1">
    <source>
        <dbReference type="ARBA" id="ARBA00022755"/>
    </source>
</evidence>
<dbReference type="GO" id="GO:0006189">
    <property type="term" value="P:'de novo' IMP biosynthetic process"/>
    <property type="evidence" value="ECO:0007669"/>
    <property type="project" value="UniProtKB-UniRule"/>
</dbReference>
<comment type="function">
    <text evidence="3 4">Catalyzes the conversion of N5-carboxyaminoimidazole ribonucleotide (N5-CAIR) to 4-carboxy-5-aminoimidazole ribonucleotide (CAIR).</text>
</comment>
<sequence length="163" mass="16689">MQADVALIMGSKSDWATMEGAAEIMDALGVSYHVEVVSAHRTPVKLAEFSESAADKGFKVIIGGAGGAAHLPGMVAAHTRLPVLGVPVQSKALNGMDSLLSIAQMPKGVAVGTLAIGSAGAFNAGLLACQILAISNPELAKKIEAFRTNQTETVLANPDPREA</sequence>
<dbReference type="Gene3D" id="3.40.50.1970">
    <property type="match status" value="1"/>
</dbReference>
<evidence type="ECO:0000313" key="7">
    <source>
        <dbReference type="EMBL" id="SHF43802.1"/>
    </source>
</evidence>
<dbReference type="GO" id="GO:0034023">
    <property type="term" value="F:5-(carboxyamino)imidazole ribonucleotide mutase activity"/>
    <property type="evidence" value="ECO:0007669"/>
    <property type="project" value="UniProtKB-UniRule"/>
</dbReference>
<accession>A0A1M5BNM6</accession>
<dbReference type="RefSeq" id="WP_048813927.1">
    <property type="nucleotide sequence ID" value="NZ_FQVF01000008.1"/>
</dbReference>
<keyword evidence="2 3" id="KW-0413">Isomerase</keyword>
<proteinExistence type="inferred from homology"/>
<evidence type="ECO:0000259" key="6">
    <source>
        <dbReference type="SMART" id="SM01001"/>
    </source>
</evidence>
<keyword evidence="1 3" id="KW-0658">Purine biosynthesis</keyword>
<feature type="binding site" evidence="3 5">
    <location>
        <position position="11"/>
    </location>
    <ligand>
        <name>substrate</name>
    </ligand>
</feature>
<dbReference type="HAMAP" id="MF_01929">
    <property type="entry name" value="PurE_classI"/>
    <property type="match status" value="1"/>
</dbReference>
<reference evidence="8" key="1">
    <citation type="submission" date="2016-11" db="EMBL/GenBank/DDBJ databases">
        <authorList>
            <person name="Varghese N."/>
            <person name="Submissions S."/>
        </authorList>
    </citation>
    <scope>NUCLEOTIDE SEQUENCE [LARGE SCALE GENOMIC DNA]</scope>
    <source>
        <strain evidence="8">DSM 16579</strain>
    </source>
</reference>
<evidence type="ECO:0000256" key="4">
    <source>
        <dbReference type="PIRNR" id="PIRNR001338"/>
    </source>
</evidence>
<dbReference type="PANTHER" id="PTHR23046">
    <property type="entry name" value="PHOSPHORIBOSYLAMINOIMIDAZOLE CARBOXYLASE CATALYTIC SUBUNIT"/>
    <property type="match status" value="1"/>
</dbReference>
<dbReference type="Pfam" id="PF00731">
    <property type="entry name" value="AIRC"/>
    <property type="match status" value="1"/>
</dbReference>
<dbReference type="PIRSF" id="PIRSF001338">
    <property type="entry name" value="AIR_carboxylase"/>
    <property type="match status" value="1"/>
</dbReference>
<keyword evidence="8" id="KW-1185">Reference proteome</keyword>
<dbReference type="NCBIfam" id="TIGR01162">
    <property type="entry name" value="purE"/>
    <property type="match status" value="1"/>
</dbReference>
<feature type="domain" description="PurE" evidence="6">
    <location>
        <begin position="3"/>
        <end position="154"/>
    </location>
</feature>
<dbReference type="OrthoDB" id="9791908at2"/>
<dbReference type="EMBL" id="FQVF01000008">
    <property type="protein sequence ID" value="SHF43802.1"/>
    <property type="molecule type" value="Genomic_DNA"/>
</dbReference>
<feature type="binding site" evidence="3 5">
    <location>
        <position position="41"/>
    </location>
    <ligand>
        <name>substrate</name>
    </ligand>
</feature>
<dbReference type="UniPathway" id="UPA00074">
    <property type="reaction ID" value="UER00943"/>
</dbReference>
<dbReference type="InterPro" id="IPR024694">
    <property type="entry name" value="PurE_prokaryotes"/>
</dbReference>
<organism evidence="7 8">
    <name type="scientific">Marinomonas polaris DSM 16579</name>
    <dbReference type="NCBI Taxonomy" id="1122206"/>
    <lineage>
        <taxon>Bacteria</taxon>
        <taxon>Pseudomonadati</taxon>
        <taxon>Pseudomonadota</taxon>
        <taxon>Gammaproteobacteria</taxon>
        <taxon>Oceanospirillales</taxon>
        <taxon>Oceanospirillaceae</taxon>
        <taxon>Marinomonas</taxon>
    </lineage>
</organism>
<feature type="binding site" evidence="3 5">
    <location>
        <position position="14"/>
    </location>
    <ligand>
        <name>substrate</name>
    </ligand>
</feature>
<dbReference type="AlphaFoldDB" id="A0A1M5BNM6"/>
<evidence type="ECO:0000256" key="2">
    <source>
        <dbReference type="ARBA" id="ARBA00023235"/>
    </source>
</evidence>
<protein>
    <recommendedName>
        <fullName evidence="3 4">N5-carboxyaminoimidazole ribonucleotide mutase</fullName>
        <shortName evidence="3 4">N5-CAIR mutase</shortName>
        <ecNumber evidence="3 4">5.4.99.18</ecNumber>
    </recommendedName>
    <alternativeName>
        <fullName evidence="3">5-(carboxyamino)imidazole ribonucleotide mutase</fullName>
    </alternativeName>
</protein>